<gene>
    <name evidence="1" type="ORF">SAMN05660293_00597</name>
</gene>
<proteinExistence type="predicted"/>
<dbReference type="PROSITE" id="PS51257">
    <property type="entry name" value="PROKAR_LIPOPROTEIN"/>
    <property type="match status" value="1"/>
</dbReference>
<dbReference type="Gene3D" id="2.60.40.2130">
    <property type="entry name" value="F-spondin domain"/>
    <property type="match status" value="2"/>
</dbReference>
<dbReference type="AlphaFoldDB" id="A0A1T5BTV7"/>
<name>A0A1T5BTV7_9BACT</name>
<dbReference type="Proteomes" id="UP000190897">
    <property type="component" value="Unassembled WGS sequence"/>
</dbReference>
<dbReference type="STRING" id="651661.SAMN05660293_00597"/>
<protein>
    <recommendedName>
        <fullName evidence="3">Spondin_N</fullName>
    </recommendedName>
</protein>
<dbReference type="RefSeq" id="WP_082213162.1">
    <property type="nucleotide sequence ID" value="NZ_FUZA01000001.1"/>
</dbReference>
<dbReference type="InterPro" id="IPR038678">
    <property type="entry name" value="Spondin_N_sf"/>
</dbReference>
<evidence type="ECO:0000313" key="1">
    <source>
        <dbReference type="EMBL" id="SKB50539.1"/>
    </source>
</evidence>
<dbReference type="OrthoDB" id="1013900at2"/>
<accession>A0A1T5BTV7</accession>
<evidence type="ECO:0008006" key="3">
    <source>
        <dbReference type="Google" id="ProtNLM"/>
    </source>
</evidence>
<keyword evidence="2" id="KW-1185">Reference proteome</keyword>
<organism evidence="1 2">
    <name type="scientific">Dyadobacter psychrophilus</name>
    <dbReference type="NCBI Taxonomy" id="651661"/>
    <lineage>
        <taxon>Bacteria</taxon>
        <taxon>Pseudomonadati</taxon>
        <taxon>Bacteroidota</taxon>
        <taxon>Cytophagia</taxon>
        <taxon>Cytophagales</taxon>
        <taxon>Spirosomataceae</taxon>
        <taxon>Dyadobacter</taxon>
    </lineage>
</organism>
<evidence type="ECO:0000313" key="2">
    <source>
        <dbReference type="Proteomes" id="UP000190897"/>
    </source>
</evidence>
<dbReference type="EMBL" id="FUZA01000001">
    <property type="protein sequence ID" value="SKB50539.1"/>
    <property type="molecule type" value="Genomic_DNA"/>
</dbReference>
<dbReference type="NCBIfam" id="NF038123">
    <property type="entry name" value="NF038123_dom"/>
    <property type="match status" value="3"/>
</dbReference>
<sequence>MIKSLLGLSITALIFTSCIKDHEPQPTAKTITIENVLDSRPLVQSGTFQGTGTPPVILPGQSVSFSFSAAKNQRLTFATMYGWSNDLFFAPENPGIRLYGDDGTPVTGDVSAQIKLWDNGSRMNAAPGATLVHPGTAESAPKNIKEVMGIDDYGHAFLPAAQLMNVSLKYDGSSRFTVTIKNESGGTTNETPFSPGVWAISYTAGTDFLLPEPIYSSGKATTEGLTRIAEVGDNAPMSTVLTSQTGIFTPLSPILVVVYSGSENPFFQVGENDRGEGLKELAQKGNADVLAAALKTKSGIKNVYVLKEPTSTVLLPMIGGNAGGKVSQQLTLAPGDRIAVATMYGFSNDWFFSTHGNDIDANATGDFSTSMALYDNGTAIDQFPGAGITQFNLAGTPLTESKVIAPVPNPNPFTTLPAISNIIKVTIQ</sequence>
<dbReference type="InterPro" id="IPR009465">
    <property type="entry name" value="Spondin_N"/>
</dbReference>
<reference evidence="2" key="1">
    <citation type="submission" date="2017-02" db="EMBL/GenBank/DDBJ databases">
        <authorList>
            <person name="Varghese N."/>
            <person name="Submissions S."/>
        </authorList>
    </citation>
    <scope>NUCLEOTIDE SEQUENCE [LARGE SCALE GENOMIC DNA]</scope>
    <source>
        <strain evidence="2">DSM 22270</strain>
    </source>
</reference>